<dbReference type="Proteomes" id="UP000270661">
    <property type="component" value="Unassembled WGS sequence"/>
</dbReference>
<accession>A0A3M3EXE1</accession>
<sequence>MLGSVRGASKGLAQSEQKVGLVLKACPVTCQTTVVQVAREPAAELWLKRITGASSMKAIGMKIAGKTLLAMSLMGVMASAVQADDKVLHVYNWSDYIAPDTVAKFEKESGIKVVYDVFDSNETLEAKLLAGKSGYDIVVPSNNFLAKQIKAGVYQPLDKSKLPNWKNLDTDLLKAVGDASDKGNQHAFPYMWGTIGIGYNPEKVKAALGVDKIDSWDTLLKPENIAKLKGCGVSFLDSPTEMIPVALHYLGYPTDSQDKKQLADAEALFLKIRPSISYFHSSKYISDLANGNICVAVGYSGDIEQSKSRAAEAGGKVKVAYAIPKEGAGSFYDMVAIPKDAENVEAAYKYMNFLMKPEIMAEITDNVRFPNGNKAATALVDKEISGDPNIYPSDEVKAKLYAISDLPPATQRLLTRSWTKIKSGR</sequence>
<keyword evidence="3" id="KW-0732">Signal</keyword>
<keyword evidence="6" id="KW-1185">Reference proteome</keyword>
<dbReference type="CDD" id="cd13659">
    <property type="entry name" value="PBP2_PotF"/>
    <property type="match status" value="1"/>
</dbReference>
<dbReference type="SUPFAM" id="SSF53850">
    <property type="entry name" value="Periplasmic binding protein-like II"/>
    <property type="match status" value="1"/>
</dbReference>
<dbReference type="GO" id="GO:0015846">
    <property type="term" value="P:polyamine transport"/>
    <property type="evidence" value="ECO:0007669"/>
    <property type="project" value="InterPro"/>
</dbReference>
<dbReference type="STRING" id="47879.AXG94_13855"/>
<name>A0A3M3EXE1_9PSED</name>
<comment type="caution">
    <text evidence="5">The sequence shown here is derived from an EMBL/GenBank/DDBJ whole genome shotgun (WGS) entry which is preliminary data.</text>
</comment>
<proteinExistence type="predicted"/>
<evidence type="ECO:0000313" key="5">
    <source>
        <dbReference type="EMBL" id="RMM54253.1"/>
    </source>
</evidence>
<organism evidence="5 6">
    <name type="scientific">Pseudomonas corrugata</name>
    <dbReference type="NCBI Taxonomy" id="47879"/>
    <lineage>
        <taxon>Bacteria</taxon>
        <taxon>Pseudomonadati</taxon>
        <taxon>Pseudomonadota</taxon>
        <taxon>Gammaproteobacteria</taxon>
        <taxon>Pseudomonadales</taxon>
        <taxon>Pseudomonadaceae</taxon>
        <taxon>Pseudomonas</taxon>
    </lineage>
</organism>
<dbReference type="GO" id="GO:0042597">
    <property type="term" value="C:periplasmic space"/>
    <property type="evidence" value="ECO:0007669"/>
    <property type="project" value="UniProtKB-SubCell"/>
</dbReference>
<gene>
    <name evidence="5" type="ORF">ALQ77_04916</name>
</gene>
<dbReference type="PANTHER" id="PTHR30222">
    <property type="entry name" value="SPERMIDINE/PUTRESCINE-BINDING PERIPLASMIC PROTEIN"/>
    <property type="match status" value="1"/>
</dbReference>
<keyword evidence="4" id="KW-0574">Periplasm</keyword>
<dbReference type="EMBL" id="RBOJ01000022">
    <property type="protein sequence ID" value="RMM54253.1"/>
    <property type="molecule type" value="Genomic_DNA"/>
</dbReference>
<dbReference type="AlphaFoldDB" id="A0A3M3EXE1"/>
<evidence type="ECO:0000313" key="6">
    <source>
        <dbReference type="Proteomes" id="UP000270661"/>
    </source>
</evidence>
<evidence type="ECO:0008006" key="7">
    <source>
        <dbReference type="Google" id="ProtNLM"/>
    </source>
</evidence>
<evidence type="ECO:0000256" key="2">
    <source>
        <dbReference type="ARBA" id="ARBA00022448"/>
    </source>
</evidence>
<dbReference type="Pfam" id="PF13416">
    <property type="entry name" value="SBP_bac_8"/>
    <property type="match status" value="1"/>
</dbReference>
<dbReference type="InterPro" id="IPR006059">
    <property type="entry name" value="SBP"/>
</dbReference>
<evidence type="ECO:0000256" key="1">
    <source>
        <dbReference type="ARBA" id="ARBA00004418"/>
    </source>
</evidence>
<reference evidence="5 6" key="1">
    <citation type="submission" date="2018-08" db="EMBL/GenBank/DDBJ databases">
        <title>Recombination of ecologically and evolutionarily significant loci maintains genetic cohesion in the Pseudomonas syringae species complex.</title>
        <authorList>
            <person name="Dillon M."/>
            <person name="Thakur S."/>
            <person name="Almeida R.N.D."/>
            <person name="Weir B.S."/>
            <person name="Guttman D.S."/>
        </authorList>
    </citation>
    <scope>NUCLEOTIDE SEQUENCE [LARGE SCALE GENOMIC DNA]</scope>
    <source>
        <strain evidence="5 6">NCPPB2445</strain>
    </source>
</reference>
<dbReference type="InterPro" id="IPR001188">
    <property type="entry name" value="Sperm_putr-bd"/>
</dbReference>
<dbReference type="PRINTS" id="PR00909">
    <property type="entry name" value="SPERMDNBNDNG"/>
</dbReference>
<evidence type="ECO:0000256" key="4">
    <source>
        <dbReference type="ARBA" id="ARBA00022764"/>
    </source>
</evidence>
<protein>
    <recommendedName>
        <fullName evidence="7">Putrescine-binding periplasmic protein SpuD</fullName>
    </recommendedName>
</protein>
<dbReference type="Gene3D" id="3.40.190.10">
    <property type="entry name" value="Periplasmic binding protein-like II"/>
    <property type="match status" value="2"/>
</dbReference>
<comment type="subcellular location">
    <subcellularLocation>
        <location evidence="1">Periplasm</location>
    </subcellularLocation>
</comment>
<dbReference type="PANTHER" id="PTHR30222:SF12">
    <property type="entry name" value="NORSPERMIDINE SENSOR"/>
    <property type="match status" value="1"/>
</dbReference>
<dbReference type="GO" id="GO:0019808">
    <property type="term" value="F:polyamine binding"/>
    <property type="evidence" value="ECO:0007669"/>
    <property type="project" value="InterPro"/>
</dbReference>
<keyword evidence="2" id="KW-0813">Transport</keyword>
<evidence type="ECO:0000256" key="3">
    <source>
        <dbReference type="ARBA" id="ARBA00022729"/>
    </source>
</evidence>